<evidence type="ECO:0000256" key="5">
    <source>
        <dbReference type="ARBA" id="ARBA00022692"/>
    </source>
</evidence>
<feature type="domain" description="TonB-dependent receptor-like beta-barrel" evidence="14">
    <location>
        <begin position="204"/>
        <end position="649"/>
    </location>
</feature>
<feature type="chain" id="PRO_5045973168" evidence="13">
    <location>
        <begin position="36"/>
        <end position="681"/>
    </location>
</feature>
<dbReference type="PROSITE" id="PS52016">
    <property type="entry name" value="TONB_DEPENDENT_REC_3"/>
    <property type="match status" value="1"/>
</dbReference>
<dbReference type="InterPro" id="IPR039426">
    <property type="entry name" value="TonB-dep_rcpt-like"/>
</dbReference>
<dbReference type="Gene3D" id="2.40.170.20">
    <property type="entry name" value="TonB-dependent receptor, beta-barrel domain"/>
    <property type="match status" value="1"/>
</dbReference>
<keyword evidence="6" id="KW-0408">Iron</keyword>
<comment type="subcellular location">
    <subcellularLocation>
        <location evidence="1 11">Cell outer membrane</location>
        <topology evidence="1 11">Multi-pass membrane protein</topology>
    </subcellularLocation>
</comment>
<dbReference type="Pfam" id="PF00593">
    <property type="entry name" value="TonB_dep_Rec_b-barrel"/>
    <property type="match status" value="1"/>
</dbReference>
<evidence type="ECO:0000256" key="8">
    <source>
        <dbReference type="ARBA" id="ARBA00023077"/>
    </source>
</evidence>
<keyword evidence="13" id="KW-0732">Signal</keyword>
<accession>A0ABX7IQB4</accession>
<keyword evidence="17" id="KW-1185">Reference proteome</keyword>
<evidence type="ECO:0000313" key="16">
    <source>
        <dbReference type="EMBL" id="QRV24523.1"/>
    </source>
</evidence>
<evidence type="ECO:0000256" key="3">
    <source>
        <dbReference type="ARBA" id="ARBA00022452"/>
    </source>
</evidence>
<evidence type="ECO:0000259" key="15">
    <source>
        <dbReference type="Pfam" id="PF07715"/>
    </source>
</evidence>
<dbReference type="InterPro" id="IPR000531">
    <property type="entry name" value="Beta-barrel_TonB"/>
</dbReference>
<keyword evidence="10 11" id="KW-0998">Cell outer membrane</keyword>
<feature type="domain" description="TonB-dependent receptor plug" evidence="15">
    <location>
        <begin position="55"/>
        <end position="167"/>
    </location>
</feature>
<keyword evidence="3 11" id="KW-1134">Transmembrane beta strand</keyword>
<organism evidence="16 17">
    <name type="scientific">Marinomonas foliarum</name>
    <dbReference type="NCBI Taxonomy" id="491950"/>
    <lineage>
        <taxon>Bacteria</taxon>
        <taxon>Pseudomonadati</taxon>
        <taxon>Pseudomonadota</taxon>
        <taxon>Gammaproteobacteria</taxon>
        <taxon>Oceanospirillales</taxon>
        <taxon>Oceanospirillaceae</taxon>
        <taxon>Marinomonas</taxon>
    </lineage>
</organism>
<reference evidence="16 17" key="1">
    <citation type="submission" date="2021-02" db="EMBL/GenBank/DDBJ databases">
        <title>The genome of Marinomonas foliarum JZW.</title>
        <authorList>
            <person name="Sun M."/>
        </authorList>
    </citation>
    <scope>NUCLEOTIDE SEQUENCE [LARGE SCALE GENOMIC DNA]</scope>
    <source>
        <strain evidence="16 17">JZW</strain>
    </source>
</reference>
<evidence type="ECO:0000256" key="12">
    <source>
        <dbReference type="RuleBase" id="RU003357"/>
    </source>
</evidence>
<dbReference type="Pfam" id="PF07715">
    <property type="entry name" value="Plug"/>
    <property type="match status" value="1"/>
</dbReference>
<dbReference type="RefSeq" id="WP_205115200.1">
    <property type="nucleotide sequence ID" value="NZ_CP070273.1"/>
</dbReference>
<evidence type="ECO:0000313" key="17">
    <source>
        <dbReference type="Proteomes" id="UP000644167"/>
    </source>
</evidence>
<keyword evidence="16" id="KW-0675">Receptor</keyword>
<protein>
    <submittedName>
        <fullName evidence="16">TonB-dependent receptor</fullName>
    </submittedName>
</protein>
<evidence type="ECO:0000256" key="10">
    <source>
        <dbReference type="ARBA" id="ARBA00023237"/>
    </source>
</evidence>
<evidence type="ECO:0000256" key="4">
    <source>
        <dbReference type="ARBA" id="ARBA00022496"/>
    </source>
</evidence>
<dbReference type="PANTHER" id="PTHR32552">
    <property type="entry name" value="FERRICHROME IRON RECEPTOR-RELATED"/>
    <property type="match status" value="1"/>
</dbReference>
<name>A0ABX7IQB4_9GAMM</name>
<sequence>MPSSSKFNRIPSRLSSVAIAVISINAACISASTFAEETTALPALMVTGEKMDKDIKETTTAVTVINGEDATKGEPKNAKEIATEAPNVTESGFGTVNIRGVSGNGAAAGGYALLTGARSRVSTVVDGTTQDWSGYNFTPSGVWDSEQIEVLRGPQSTTQGTSSMAGAVVVKTNDPTFEQESKIRIGIDRYKNGNLNTNAAAMNSGPINNDLAYRVAIDGSKGEGWMNYAQASTELDDGPDVNDSKSLNIRGKLLWEPASNPKLSSKLTIEHHKYDGEYLSWANDFDTQTQTLDSNDSQNIRLQDSEVNIIAADINYETSEELTNSLHISYSDANVHFDEYPGTTVVDIKKETFTLENRLLFTPKGSNLSGVIGVFASVKDSDIDVEDSLFNIETTTTSALYGEGTYTLNQKTKLVTGLRIEHEKVERNSGYDYDSSNIEQNFSDTYILPKLGVTYAATESTTLNASIRKGYSPGGTAFTWDSNRDIYTYDSEEVITYEAGTKTRFQNGVTLNTSIFYNDYSDYQAFIDSTYIDNVDSAHTYGIEVEGVAWATDSLEIRGSLGLLNSDIDKYDGYEGNELPSAPKTNLGLGFTQYIGDNWSLGADATYVGEYYSDLDNTESYKAGDYTILDASLDYEMGNLLISGYIKNLTDEDIVYITNGSGSRAAVGQTRTIGLSATYKI</sequence>
<proteinExistence type="inferred from homology"/>
<keyword evidence="4" id="KW-0410">Iron transport</keyword>
<evidence type="ECO:0000256" key="1">
    <source>
        <dbReference type="ARBA" id="ARBA00004571"/>
    </source>
</evidence>
<keyword evidence="5 11" id="KW-0812">Transmembrane</keyword>
<evidence type="ECO:0000256" key="7">
    <source>
        <dbReference type="ARBA" id="ARBA00023065"/>
    </source>
</evidence>
<dbReference type="InterPro" id="IPR036942">
    <property type="entry name" value="Beta-barrel_TonB_sf"/>
</dbReference>
<dbReference type="PANTHER" id="PTHR32552:SF81">
    <property type="entry name" value="TONB-DEPENDENT OUTER MEMBRANE RECEPTOR"/>
    <property type="match status" value="1"/>
</dbReference>
<dbReference type="EMBL" id="CP070273">
    <property type="protein sequence ID" value="QRV24523.1"/>
    <property type="molecule type" value="Genomic_DNA"/>
</dbReference>
<evidence type="ECO:0000256" key="13">
    <source>
        <dbReference type="SAM" id="SignalP"/>
    </source>
</evidence>
<evidence type="ECO:0000256" key="6">
    <source>
        <dbReference type="ARBA" id="ARBA00023004"/>
    </source>
</evidence>
<dbReference type="InterPro" id="IPR012910">
    <property type="entry name" value="Plug_dom"/>
</dbReference>
<evidence type="ECO:0000256" key="2">
    <source>
        <dbReference type="ARBA" id="ARBA00022448"/>
    </source>
</evidence>
<keyword evidence="9 11" id="KW-0472">Membrane</keyword>
<evidence type="ECO:0000259" key="14">
    <source>
        <dbReference type="Pfam" id="PF00593"/>
    </source>
</evidence>
<comment type="similarity">
    <text evidence="11 12">Belongs to the TonB-dependent receptor family.</text>
</comment>
<dbReference type="SUPFAM" id="SSF56935">
    <property type="entry name" value="Porins"/>
    <property type="match status" value="1"/>
</dbReference>
<dbReference type="Proteomes" id="UP000644167">
    <property type="component" value="Chromosome"/>
</dbReference>
<keyword evidence="7" id="KW-0406">Ion transport</keyword>
<evidence type="ECO:0000256" key="9">
    <source>
        <dbReference type="ARBA" id="ARBA00023136"/>
    </source>
</evidence>
<keyword evidence="2 11" id="KW-0813">Transport</keyword>
<feature type="signal peptide" evidence="13">
    <location>
        <begin position="1"/>
        <end position="35"/>
    </location>
</feature>
<gene>
    <name evidence="16" type="ORF">JSY38_03025</name>
</gene>
<evidence type="ECO:0000256" key="11">
    <source>
        <dbReference type="PROSITE-ProRule" id="PRU01360"/>
    </source>
</evidence>
<keyword evidence="8 12" id="KW-0798">TonB box</keyword>